<sequence length="186" mass="20074">MRVLRGVIVLALLGCAPVPPDITAAEAARIAAPDPALAAQIARLLPALRAEERARDARALAEGRGLSPAEQEIARRVGVQQPEKVRLLALPKIPPMADPELARLFRVERAWGLTTGYGITVTQQPVPDWLLAHELVHVAQYERLGAGPMLRRTLTEVLVLPGNLIPIEREAIARGNTVATSPAYGY</sequence>
<accession>A0A1G7IUJ5</accession>
<dbReference type="Proteomes" id="UP000183812">
    <property type="component" value="Unassembled WGS sequence"/>
</dbReference>
<evidence type="ECO:0008006" key="3">
    <source>
        <dbReference type="Google" id="ProtNLM"/>
    </source>
</evidence>
<dbReference type="RefSeq" id="WP_074553719.1">
    <property type="nucleotide sequence ID" value="NZ_CP119563.1"/>
</dbReference>
<evidence type="ECO:0000313" key="1">
    <source>
        <dbReference type="EMBL" id="SDF16275.1"/>
    </source>
</evidence>
<evidence type="ECO:0000313" key="2">
    <source>
        <dbReference type="Proteomes" id="UP000183812"/>
    </source>
</evidence>
<dbReference type="OrthoDB" id="196110at2"/>
<organism evidence="1 2">
    <name type="scientific">Rhodobacter capsulatus</name>
    <name type="common">Rhodopseudomonas capsulata</name>
    <dbReference type="NCBI Taxonomy" id="1061"/>
    <lineage>
        <taxon>Bacteria</taxon>
        <taxon>Pseudomonadati</taxon>
        <taxon>Pseudomonadota</taxon>
        <taxon>Alphaproteobacteria</taxon>
        <taxon>Rhodobacterales</taxon>
        <taxon>Rhodobacter group</taxon>
        <taxon>Rhodobacter</taxon>
    </lineage>
</organism>
<name>A0A1G7IUJ5_RHOCA</name>
<protein>
    <recommendedName>
        <fullName evidence="3">DUF4157 domain-containing protein</fullName>
    </recommendedName>
</protein>
<dbReference type="EMBL" id="FNAY01000007">
    <property type="protein sequence ID" value="SDF16275.1"/>
    <property type="molecule type" value="Genomic_DNA"/>
</dbReference>
<gene>
    <name evidence="1" type="ORF">SAMN04244550_01795</name>
</gene>
<proteinExistence type="predicted"/>
<dbReference type="AlphaFoldDB" id="A0A1G7IUJ5"/>
<reference evidence="1 2" key="1">
    <citation type="submission" date="2016-10" db="EMBL/GenBank/DDBJ databases">
        <authorList>
            <person name="de Groot N.N."/>
        </authorList>
    </citation>
    <scope>NUCLEOTIDE SEQUENCE [LARGE SCALE GENOMIC DNA]</scope>
    <source>
        <strain evidence="2">DSM 938 / 37b4</strain>
    </source>
</reference>